<feature type="domain" description="GFO/IDH/MocA-like oxidoreductase" evidence="2">
    <location>
        <begin position="128"/>
        <end position="249"/>
    </location>
</feature>
<dbReference type="EMBL" id="CP003984">
    <property type="protein sequence ID" value="AII85857.1"/>
    <property type="molecule type" value="Genomic_DNA"/>
</dbReference>
<dbReference type="SUPFAM" id="SSF51735">
    <property type="entry name" value="NAD(P)-binding Rossmann-fold domains"/>
    <property type="match status" value="1"/>
</dbReference>
<dbReference type="Proteomes" id="UP000028680">
    <property type="component" value="Chromosome"/>
</dbReference>
<sequence length="339" mass="35964">MNIALIGLGMVAATHVQAVQSAEKLHLSGVWGRDSAKTSDFAARHATRAFASVQEIAQDPAIDFVILATPPNARRDIVQELAAAGKPILMEKPIERDVQAASDLVQICAQAGVPLAMMLQHRAREASQALKTALDAEELGEICTVDLRVQWWRAQSYYDAPGRGTYARDGGGVMISQAIHTLDLAIWLLGPISAVQAMMRQTALHHLEAEDWAGALFDMQRGAFGTLLATTAAYPGGAETIALQGTKAAAHVGSGVLEISYLDGRKTRVGAEGATGGGADPMAFTHEWHQSVIEDFAQALRSGGQPLATGQSALAAHAVIDAMQRSSESGQKQQVQQWG</sequence>
<dbReference type="Gene3D" id="3.40.50.720">
    <property type="entry name" value="NAD(P)-binding Rossmann-like Domain"/>
    <property type="match status" value="1"/>
</dbReference>
<dbReference type="KEGG" id="ptp:RCA23_c02930"/>
<feature type="domain" description="Gfo/Idh/MocA-like oxidoreductase N-terminal" evidence="1">
    <location>
        <begin position="1"/>
        <end position="116"/>
    </location>
</feature>
<organism evidence="3 4">
    <name type="scientific">Planktomarina temperata RCA23</name>
    <dbReference type="NCBI Taxonomy" id="666509"/>
    <lineage>
        <taxon>Bacteria</taxon>
        <taxon>Pseudomonadati</taxon>
        <taxon>Pseudomonadota</taxon>
        <taxon>Alphaproteobacteria</taxon>
        <taxon>Rhodobacterales</taxon>
        <taxon>Paracoccaceae</taxon>
        <taxon>Planktomarina</taxon>
    </lineage>
</organism>
<dbReference type="InterPro" id="IPR055170">
    <property type="entry name" value="GFO_IDH_MocA-like_dom"/>
</dbReference>
<evidence type="ECO:0000313" key="3">
    <source>
        <dbReference type="EMBL" id="AII85857.1"/>
    </source>
</evidence>
<dbReference type="PANTHER" id="PTHR43249:SF1">
    <property type="entry name" value="D-GLUCOSIDE 3-DEHYDROGENASE"/>
    <property type="match status" value="1"/>
</dbReference>
<dbReference type="InterPro" id="IPR036291">
    <property type="entry name" value="NAD(P)-bd_dom_sf"/>
</dbReference>
<dbReference type="PANTHER" id="PTHR43249">
    <property type="entry name" value="UDP-N-ACETYL-2-AMINO-2-DEOXY-D-GLUCURONATE OXIDASE"/>
    <property type="match status" value="1"/>
</dbReference>
<reference evidence="3 4" key="1">
    <citation type="journal article" date="2014" name="ISME J.">
        <title>Adaptation of an abundant Roseobacter RCA organism to pelagic systems revealed by genomic and transcriptomic analyses.</title>
        <authorList>
            <person name="Voget S."/>
            <person name="Wemheuer B."/>
            <person name="Brinkhoff T."/>
            <person name="Vollmers J."/>
            <person name="Dietrich S."/>
            <person name="Giebel H.A."/>
            <person name="Beardsley C."/>
            <person name="Sardemann C."/>
            <person name="Bakenhus I."/>
            <person name="Billerbeck S."/>
            <person name="Daniel R."/>
            <person name="Simon M."/>
        </authorList>
    </citation>
    <scope>NUCLEOTIDE SEQUENCE [LARGE SCALE GENOMIC DNA]</scope>
    <source>
        <strain evidence="3 4">RCA23</strain>
    </source>
</reference>
<dbReference type="AlphaFoldDB" id="A0AAN0VHC5"/>
<evidence type="ECO:0000259" key="1">
    <source>
        <dbReference type="Pfam" id="PF01408"/>
    </source>
</evidence>
<protein>
    <submittedName>
        <fullName evidence="3">Oxidoreductase</fullName>
    </submittedName>
</protein>
<evidence type="ECO:0000313" key="4">
    <source>
        <dbReference type="Proteomes" id="UP000028680"/>
    </source>
</evidence>
<dbReference type="SUPFAM" id="SSF55347">
    <property type="entry name" value="Glyceraldehyde-3-phosphate dehydrogenase-like, C-terminal domain"/>
    <property type="match status" value="1"/>
</dbReference>
<gene>
    <name evidence="3" type="ORF">RCA23_c02930</name>
</gene>
<dbReference type="Pfam" id="PF22725">
    <property type="entry name" value="GFO_IDH_MocA_C3"/>
    <property type="match status" value="1"/>
</dbReference>
<dbReference type="Pfam" id="PF01408">
    <property type="entry name" value="GFO_IDH_MocA"/>
    <property type="match status" value="1"/>
</dbReference>
<dbReference type="Gene3D" id="3.30.360.10">
    <property type="entry name" value="Dihydrodipicolinate Reductase, domain 2"/>
    <property type="match status" value="1"/>
</dbReference>
<keyword evidence="4" id="KW-1185">Reference proteome</keyword>
<dbReference type="InterPro" id="IPR052515">
    <property type="entry name" value="Gfo/Idh/MocA_Oxidoreductase"/>
</dbReference>
<dbReference type="InterPro" id="IPR000683">
    <property type="entry name" value="Gfo/Idh/MocA-like_OxRdtase_N"/>
</dbReference>
<accession>A0AAN0VHC5</accession>
<proteinExistence type="predicted"/>
<dbReference type="GO" id="GO:0000166">
    <property type="term" value="F:nucleotide binding"/>
    <property type="evidence" value="ECO:0007669"/>
    <property type="project" value="InterPro"/>
</dbReference>
<name>A0AAN0VHC5_9RHOB</name>
<evidence type="ECO:0000259" key="2">
    <source>
        <dbReference type="Pfam" id="PF22725"/>
    </source>
</evidence>
<dbReference type="RefSeq" id="WP_044048736.1">
    <property type="nucleotide sequence ID" value="NZ_CP003984.1"/>
</dbReference>